<accession>A0AAW2ZPF8</accession>
<dbReference type="EMBL" id="JAOPGA020001782">
    <property type="protein sequence ID" value="KAL0491304.1"/>
    <property type="molecule type" value="Genomic_DNA"/>
</dbReference>
<organism evidence="2 3">
    <name type="scientific">Acrasis kona</name>
    <dbReference type="NCBI Taxonomy" id="1008807"/>
    <lineage>
        <taxon>Eukaryota</taxon>
        <taxon>Discoba</taxon>
        <taxon>Heterolobosea</taxon>
        <taxon>Tetramitia</taxon>
        <taxon>Eutetramitia</taxon>
        <taxon>Acrasidae</taxon>
        <taxon>Acrasis</taxon>
    </lineage>
</organism>
<evidence type="ECO:0000313" key="2">
    <source>
        <dbReference type="EMBL" id="KAL0491304.1"/>
    </source>
</evidence>
<comment type="caution">
    <text evidence="2">The sequence shown here is derived from an EMBL/GenBank/DDBJ whole genome shotgun (WGS) entry which is preliminary data.</text>
</comment>
<evidence type="ECO:0000256" key="1">
    <source>
        <dbReference type="SAM" id="Coils"/>
    </source>
</evidence>
<keyword evidence="3" id="KW-1185">Reference proteome</keyword>
<proteinExistence type="predicted"/>
<protein>
    <submittedName>
        <fullName evidence="2">Uncharacterized protein</fullName>
    </submittedName>
</protein>
<evidence type="ECO:0000313" key="3">
    <source>
        <dbReference type="Proteomes" id="UP001431209"/>
    </source>
</evidence>
<gene>
    <name evidence="2" type="ORF">AKO1_002363</name>
</gene>
<keyword evidence="1" id="KW-0175">Coiled coil</keyword>
<dbReference type="Proteomes" id="UP001431209">
    <property type="component" value="Unassembled WGS sequence"/>
</dbReference>
<sequence length="59" mass="6781">MSENIDIAESIVALTKILETIVAKLDSMEKKIDELVGEKKAEQQISGYQRHHSFKRHNE</sequence>
<dbReference type="AlphaFoldDB" id="A0AAW2ZPF8"/>
<feature type="coiled-coil region" evidence="1">
    <location>
        <begin position="18"/>
        <end position="45"/>
    </location>
</feature>
<name>A0AAW2ZPF8_9EUKA</name>
<reference evidence="2 3" key="1">
    <citation type="submission" date="2024-03" db="EMBL/GenBank/DDBJ databases">
        <title>The Acrasis kona genome and developmental transcriptomes reveal deep origins of eukaryotic multicellular pathways.</title>
        <authorList>
            <person name="Sheikh S."/>
            <person name="Fu C.-J."/>
            <person name="Brown M.W."/>
            <person name="Baldauf S.L."/>
        </authorList>
    </citation>
    <scope>NUCLEOTIDE SEQUENCE [LARGE SCALE GENOMIC DNA]</scope>
    <source>
        <strain evidence="2 3">ATCC MYA-3509</strain>
    </source>
</reference>